<protein>
    <submittedName>
        <fullName evidence="1">Pentatricopeptide repeat-containing protein</fullName>
    </submittedName>
</protein>
<reference evidence="2" key="1">
    <citation type="journal article" date="2019" name="Nat. Commun.">
        <title>The genome of broomcorn millet.</title>
        <authorList>
            <person name="Zou C."/>
            <person name="Miki D."/>
            <person name="Li D."/>
            <person name="Tang Q."/>
            <person name="Xiao L."/>
            <person name="Rajput S."/>
            <person name="Deng P."/>
            <person name="Jia W."/>
            <person name="Huang R."/>
            <person name="Zhang M."/>
            <person name="Sun Y."/>
            <person name="Hu J."/>
            <person name="Fu X."/>
            <person name="Schnable P.S."/>
            <person name="Li F."/>
            <person name="Zhang H."/>
            <person name="Feng B."/>
            <person name="Zhu X."/>
            <person name="Liu R."/>
            <person name="Schnable J.C."/>
            <person name="Zhu J.-K."/>
            <person name="Zhang H."/>
        </authorList>
    </citation>
    <scope>NUCLEOTIDE SEQUENCE [LARGE SCALE GENOMIC DNA]</scope>
</reference>
<keyword evidence="2" id="KW-1185">Reference proteome</keyword>
<proteinExistence type="predicted"/>
<comment type="caution">
    <text evidence="1">The sequence shown here is derived from an EMBL/GenBank/DDBJ whole genome shotgun (WGS) entry which is preliminary data.</text>
</comment>
<dbReference type="STRING" id="4540.A0A3L6SX14"/>
<evidence type="ECO:0000313" key="2">
    <source>
        <dbReference type="Proteomes" id="UP000275267"/>
    </source>
</evidence>
<organism evidence="1 2">
    <name type="scientific">Panicum miliaceum</name>
    <name type="common">Proso millet</name>
    <name type="synonym">Broomcorn millet</name>
    <dbReference type="NCBI Taxonomy" id="4540"/>
    <lineage>
        <taxon>Eukaryota</taxon>
        <taxon>Viridiplantae</taxon>
        <taxon>Streptophyta</taxon>
        <taxon>Embryophyta</taxon>
        <taxon>Tracheophyta</taxon>
        <taxon>Spermatophyta</taxon>
        <taxon>Magnoliopsida</taxon>
        <taxon>Liliopsida</taxon>
        <taxon>Poales</taxon>
        <taxon>Poaceae</taxon>
        <taxon>PACMAD clade</taxon>
        <taxon>Panicoideae</taxon>
        <taxon>Panicodae</taxon>
        <taxon>Paniceae</taxon>
        <taxon>Panicinae</taxon>
        <taxon>Panicum</taxon>
        <taxon>Panicum sect. Panicum</taxon>
    </lineage>
</organism>
<dbReference type="AlphaFoldDB" id="A0A3L6SX14"/>
<accession>A0A3L6SX14</accession>
<evidence type="ECO:0000313" key="1">
    <source>
        <dbReference type="EMBL" id="RLN28827.1"/>
    </source>
</evidence>
<dbReference type="OrthoDB" id="185373at2759"/>
<dbReference type="EMBL" id="PQIB02000003">
    <property type="protein sequence ID" value="RLN28827.1"/>
    <property type="molecule type" value="Genomic_DNA"/>
</dbReference>
<gene>
    <name evidence="1" type="ORF">C2845_PM05G17450</name>
</gene>
<dbReference type="Proteomes" id="UP000275267">
    <property type="component" value="Unassembled WGS sequence"/>
</dbReference>
<name>A0A3L6SX14_PANMI</name>
<sequence length="69" mass="7918">MREKGVEKTAGCSWVEVNNIVHEFLMGDFSYPKSDEIYSILVSLSICIFNRLKVGVAFNVDIKDWFISQ</sequence>